<evidence type="ECO:0000313" key="3">
    <source>
        <dbReference type="Proteomes" id="UP000321058"/>
    </source>
</evidence>
<dbReference type="AlphaFoldDB" id="A0A512N7D4"/>
<reference evidence="2 3" key="1">
    <citation type="submission" date="2019-07" db="EMBL/GenBank/DDBJ databases">
        <title>Whole genome shotgun sequence of Reyranella soli NBRC 108950.</title>
        <authorList>
            <person name="Hosoyama A."/>
            <person name="Uohara A."/>
            <person name="Ohji S."/>
            <person name="Ichikawa N."/>
        </authorList>
    </citation>
    <scope>NUCLEOTIDE SEQUENCE [LARGE SCALE GENOMIC DNA]</scope>
    <source>
        <strain evidence="2 3">NBRC 108950</strain>
    </source>
</reference>
<dbReference type="RefSeq" id="WP_147148873.1">
    <property type="nucleotide sequence ID" value="NZ_BKAJ01000032.1"/>
</dbReference>
<comment type="caution">
    <text evidence="2">The sequence shown here is derived from an EMBL/GenBank/DDBJ whole genome shotgun (WGS) entry which is preliminary data.</text>
</comment>
<keyword evidence="3" id="KW-1185">Reference proteome</keyword>
<dbReference type="PANTHER" id="PTHR34294:SF1">
    <property type="entry name" value="TRANSCRIPTIONAL REGULATOR LSRR"/>
    <property type="match status" value="1"/>
</dbReference>
<feature type="compositionally biased region" description="Polar residues" evidence="1">
    <location>
        <begin position="140"/>
        <end position="150"/>
    </location>
</feature>
<feature type="compositionally biased region" description="Basic and acidic residues" evidence="1">
    <location>
        <begin position="106"/>
        <end position="116"/>
    </location>
</feature>
<gene>
    <name evidence="2" type="ORF">RSO01_20600</name>
</gene>
<dbReference type="OrthoDB" id="7355674at2"/>
<evidence type="ECO:0000313" key="2">
    <source>
        <dbReference type="EMBL" id="GEP54894.1"/>
    </source>
</evidence>
<dbReference type="InterPro" id="IPR051054">
    <property type="entry name" value="SorC_transcr_regulators"/>
</dbReference>
<sequence>MKSESEADGQREDSAVVARVCWSYFKEGQTQEAVAQRLGPTRKCVNRILNDARASGFVQITINDPISACAEPEAGLQSAFGLRRAIVVPTPPADAAISRSGLPDINSDRGHHDQDRAGGSTAELRGRAGFRQTDAEASRNRQPSPLSSLQRETRRRWQTRLSTSS</sequence>
<organism evidence="2 3">
    <name type="scientific">Reyranella soli</name>
    <dbReference type="NCBI Taxonomy" id="1230389"/>
    <lineage>
        <taxon>Bacteria</taxon>
        <taxon>Pseudomonadati</taxon>
        <taxon>Pseudomonadota</taxon>
        <taxon>Alphaproteobacteria</taxon>
        <taxon>Hyphomicrobiales</taxon>
        <taxon>Reyranellaceae</taxon>
        <taxon>Reyranella</taxon>
    </lineage>
</organism>
<dbReference type="Gene3D" id="1.10.10.10">
    <property type="entry name" value="Winged helix-like DNA-binding domain superfamily/Winged helix DNA-binding domain"/>
    <property type="match status" value="1"/>
</dbReference>
<dbReference type="EMBL" id="BKAJ01000032">
    <property type="protein sequence ID" value="GEP54894.1"/>
    <property type="molecule type" value="Genomic_DNA"/>
</dbReference>
<accession>A0A512N7D4</accession>
<protein>
    <recommendedName>
        <fullName evidence="4">Sugar-binding domain-containing protein</fullName>
    </recommendedName>
</protein>
<evidence type="ECO:0008006" key="4">
    <source>
        <dbReference type="Google" id="ProtNLM"/>
    </source>
</evidence>
<dbReference type="InterPro" id="IPR036388">
    <property type="entry name" value="WH-like_DNA-bd_sf"/>
</dbReference>
<evidence type="ECO:0000256" key="1">
    <source>
        <dbReference type="SAM" id="MobiDB-lite"/>
    </source>
</evidence>
<dbReference type="Gene3D" id="3.40.50.1360">
    <property type="match status" value="1"/>
</dbReference>
<feature type="region of interest" description="Disordered" evidence="1">
    <location>
        <begin position="91"/>
        <end position="165"/>
    </location>
</feature>
<dbReference type="PANTHER" id="PTHR34294">
    <property type="entry name" value="TRANSCRIPTIONAL REGULATOR-RELATED"/>
    <property type="match status" value="1"/>
</dbReference>
<proteinExistence type="predicted"/>
<dbReference type="Proteomes" id="UP000321058">
    <property type="component" value="Unassembled WGS sequence"/>
</dbReference>
<name>A0A512N7D4_9HYPH</name>